<proteinExistence type="inferred from homology"/>
<accession>A0A8S0YVU5</accession>
<evidence type="ECO:0000256" key="7">
    <source>
        <dbReference type="ARBA" id="ARBA00022989"/>
    </source>
</evidence>
<dbReference type="Gene3D" id="3.40.50.2300">
    <property type="match status" value="2"/>
</dbReference>
<dbReference type="InterPro" id="IPR028082">
    <property type="entry name" value="Peripla_BP_I"/>
</dbReference>
<dbReference type="InterPro" id="IPR029787">
    <property type="entry name" value="Nucleotide_cyclase"/>
</dbReference>
<evidence type="ECO:0000256" key="8">
    <source>
        <dbReference type="ARBA" id="ARBA00023134"/>
    </source>
</evidence>
<dbReference type="SUPFAM" id="SSF56112">
    <property type="entry name" value="Protein kinase-like (PK-like)"/>
    <property type="match status" value="1"/>
</dbReference>
<feature type="signal peptide" evidence="16">
    <location>
        <begin position="1"/>
        <end position="20"/>
    </location>
</feature>
<dbReference type="Gene3D" id="1.10.510.10">
    <property type="entry name" value="Transferase(Phosphotransferase) domain 1"/>
    <property type="match status" value="1"/>
</dbReference>
<evidence type="ECO:0000313" key="20">
    <source>
        <dbReference type="Proteomes" id="UP000494256"/>
    </source>
</evidence>
<evidence type="ECO:0000256" key="11">
    <source>
        <dbReference type="ARBA" id="ARBA00023180"/>
    </source>
</evidence>
<keyword evidence="7" id="KW-1133">Transmembrane helix</keyword>
<dbReference type="Proteomes" id="UP000494256">
    <property type="component" value="Unassembled WGS sequence"/>
</dbReference>
<evidence type="ECO:0000256" key="15">
    <source>
        <dbReference type="RuleBase" id="RU003431"/>
    </source>
</evidence>
<comment type="catalytic activity">
    <reaction evidence="1 15">
        <text>GTP = 3',5'-cyclic GMP + diphosphate</text>
        <dbReference type="Rhea" id="RHEA:13665"/>
        <dbReference type="ChEBI" id="CHEBI:33019"/>
        <dbReference type="ChEBI" id="CHEBI:37565"/>
        <dbReference type="ChEBI" id="CHEBI:57746"/>
        <dbReference type="EC" id="4.6.1.2"/>
    </reaction>
</comment>
<dbReference type="InterPro" id="IPR018297">
    <property type="entry name" value="A/G_cyclase_CS"/>
</dbReference>
<dbReference type="Pfam" id="PF07714">
    <property type="entry name" value="PK_Tyr_Ser-Thr"/>
    <property type="match status" value="1"/>
</dbReference>
<keyword evidence="10" id="KW-0675">Receptor</keyword>
<dbReference type="FunFam" id="1.10.510.10:FF:000420">
    <property type="entry name" value="Guanylate cyclase"/>
    <property type="match status" value="1"/>
</dbReference>
<dbReference type="InterPro" id="IPR011009">
    <property type="entry name" value="Kinase-like_dom_sf"/>
</dbReference>
<evidence type="ECO:0000256" key="6">
    <source>
        <dbReference type="ARBA" id="ARBA00022741"/>
    </source>
</evidence>
<keyword evidence="5 16" id="KW-0732">Signal</keyword>
<dbReference type="EMBL" id="CADEBD010000171">
    <property type="protein sequence ID" value="CAB3223630.1"/>
    <property type="molecule type" value="Genomic_DNA"/>
</dbReference>
<evidence type="ECO:0000256" key="3">
    <source>
        <dbReference type="ARBA" id="ARBA00012202"/>
    </source>
</evidence>
<evidence type="ECO:0000259" key="18">
    <source>
        <dbReference type="PROSITE" id="PS50125"/>
    </source>
</evidence>
<evidence type="ECO:0000259" key="17">
    <source>
        <dbReference type="PROSITE" id="PS50011"/>
    </source>
</evidence>
<dbReference type="SMART" id="SM00044">
    <property type="entry name" value="CYCc"/>
    <property type="match status" value="1"/>
</dbReference>
<feature type="domain" description="Guanylate cyclase" evidence="18">
    <location>
        <begin position="988"/>
        <end position="1117"/>
    </location>
</feature>
<organism evidence="19 20">
    <name type="scientific">Arctia plantaginis</name>
    <name type="common">Wood tiger moth</name>
    <name type="synonym">Phalaena plantaginis</name>
    <dbReference type="NCBI Taxonomy" id="874455"/>
    <lineage>
        <taxon>Eukaryota</taxon>
        <taxon>Metazoa</taxon>
        <taxon>Ecdysozoa</taxon>
        <taxon>Arthropoda</taxon>
        <taxon>Hexapoda</taxon>
        <taxon>Insecta</taxon>
        <taxon>Pterygota</taxon>
        <taxon>Neoptera</taxon>
        <taxon>Endopterygota</taxon>
        <taxon>Lepidoptera</taxon>
        <taxon>Glossata</taxon>
        <taxon>Ditrysia</taxon>
        <taxon>Noctuoidea</taxon>
        <taxon>Erebidae</taxon>
        <taxon>Arctiinae</taxon>
        <taxon>Arctia</taxon>
    </lineage>
</organism>
<dbReference type="GO" id="GO:0004016">
    <property type="term" value="F:adenylate cyclase activity"/>
    <property type="evidence" value="ECO:0007669"/>
    <property type="project" value="TreeGrafter"/>
</dbReference>
<dbReference type="PANTHER" id="PTHR11920:SF501">
    <property type="entry name" value="GUANYLATE CYCLASE 32E"/>
    <property type="match status" value="1"/>
</dbReference>
<dbReference type="GO" id="GO:0005525">
    <property type="term" value="F:GTP binding"/>
    <property type="evidence" value="ECO:0007669"/>
    <property type="project" value="UniProtKB-KW"/>
</dbReference>
<dbReference type="InterPro" id="IPR000719">
    <property type="entry name" value="Prot_kinase_dom"/>
</dbReference>
<sequence length="1350" mass="149547">MACKNLTYLILIVLIKVGLSIEGDIQVINNDVNEYEENDNKTDMFDSEIYNTSYIDTSRPINIIVNNGHHKKCEALNTTVSDDLEYIESNTLDSVYLNNIHSSLTSNLIEDNLSVSTMNVEGFNLFDVVNSDCGGATVCPSVSGDWTNDKTITVGFLGAYGRSQTVLGALPLAIAAINREPSLLPGLKLRFVAADIGRPRPHLPKDKDSLSLRVMTQMRDLGVVAFFGPDGTCHTEAKLAAAWNLPLISHKCAGAHGSEKGSGLGATFARTLPPAFKASKSVIALLKAFSWNKFAIIAGDEQTAAGQQMDAIKELAQTNGMVITAEHRFADYIPLHISEMERIVDQTYDKTRVYVFLGEHIALVDFVKVLQKRGLLTNGEYAVVAVDDEIYDPSTAAITHADHLGQNSSNDILAFRAVLKLTPSFPTNPHYEMLCQMIRELSAAPPFCVPNYHRIFEDASVPIEAAHLYDAVTLWARAVTAAIRSGIPPTDGAALMKLLRPTTYRSVQGFDVNMDRAGDAEGNFTVIGLLADSTVPAGWSAQPVAAFRYVNSSDLLPELVGANNIAWIGHSPPRAEPECGFDGIKCALPHDPGVLSAAVAVAAAAILAAALMIRHYRYEQKLASVLWRIEAKDLKFISHNTHQGTDKVLYDTSVQHDMETRRAHTTIALHRGNIVAVKRLQKKSIDITRAIKKELKQIRELRHENLTAFVGVCVESSSTCIVSAYCSRGSLARVLADRDLHLDDMFVASLVADLLRGLTYLHDSALVSHGNLTSSNCLVDSRWVLQIADYGLHNLKYGCSDAEDALRMERRMLWRAPELLRDPNPPARGSQKGDVYSFGIILYEILGRNGPWGDTILTNAEIIGRVRQPIGGVLFRPPLGGLVARPAVLAVLNACWGERPDRRPDLRLVRLRLKDMHAGMKTNIFDNMLAMMEKYASNLETIVAERTEQLLLEKKRTDDLLNRMLPRTVAEALKRGERVQAESFDCVTIYFSDIVGFTKLAATNTPMQVVEILNDLYTCCDDIISYYNVYKVETIGDAYMVVGGLPERCSKHAAEVASLALHVLDAVPKILMRNMPAARLHIRIGIHSGQCAAGVVGMKMPRYCLFGDTVNTAARMESSGEPQRIHISHDTYQLLKQHGGYHFKERGIINIKGKGEMRTWWLVGEDNDRRSSMINRYRPGLSNNIQENEDSLWGLNRSSLNIRDRARLSCGGSLGPGSALSSPGPPACDCFDFWLKNDCEVIEQNDAESLKDVQLDRNVYKGSYLDVKVPIDDVLGVKIDKNSTQNKYLEEVKVDLKIPDSGYIEDSYNDYMLFYQFGQREIEDNSAIRARNLAALKRLYCLDYDFGTWL</sequence>
<dbReference type="GO" id="GO:0004383">
    <property type="term" value="F:guanylate cyclase activity"/>
    <property type="evidence" value="ECO:0007669"/>
    <property type="project" value="UniProtKB-EC"/>
</dbReference>
<dbReference type="SUPFAM" id="SSF55073">
    <property type="entry name" value="Nucleotide cyclase"/>
    <property type="match status" value="1"/>
</dbReference>
<dbReference type="Gene3D" id="3.30.70.1230">
    <property type="entry name" value="Nucleotide cyclase"/>
    <property type="match status" value="1"/>
</dbReference>
<dbReference type="EC" id="4.6.1.2" evidence="3 15"/>
<name>A0A8S0YVU5_ARCPL</name>
<dbReference type="PANTHER" id="PTHR11920">
    <property type="entry name" value="GUANYLYL CYCLASE"/>
    <property type="match status" value="1"/>
</dbReference>
<comment type="similarity">
    <text evidence="14">Belongs to the adenylyl cyclase class-4/guanylyl cyclase family.</text>
</comment>
<keyword evidence="11" id="KW-0325">Glycoprotein</keyword>
<protein>
    <recommendedName>
        <fullName evidence="3 15">Guanylate cyclase</fullName>
        <ecNumber evidence="3 15">4.6.1.2</ecNumber>
    </recommendedName>
</protein>
<dbReference type="FunFam" id="3.30.70.1230:FF:000004">
    <property type="entry name" value="Guanylate cyclase"/>
    <property type="match status" value="1"/>
</dbReference>
<keyword evidence="4" id="KW-0812">Transmembrane</keyword>
<evidence type="ECO:0000256" key="4">
    <source>
        <dbReference type="ARBA" id="ARBA00022692"/>
    </source>
</evidence>
<dbReference type="InterPro" id="IPR050401">
    <property type="entry name" value="Cyclic_nucleotide_synthase"/>
</dbReference>
<gene>
    <name evidence="19" type="ORF">APLA_LOCUS1501</name>
</gene>
<dbReference type="InterPro" id="IPR001054">
    <property type="entry name" value="A/G_cyclase"/>
</dbReference>
<dbReference type="OrthoDB" id="529367at2759"/>
<reference evidence="19 20" key="1">
    <citation type="submission" date="2020-04" db="EMBL/GenBank/DDBJ databases">
        <authorList>
            <person name="Wallbank WR R."/>
            <person name="Pardo Diaz C."/>
            <person name="Kozak K."/>
            <person name="Martin S."/>
            <person name="Jiggins C."/>
            <person name="Moest M."/>
            <person name="Warren A I."/>
            <person name="Byers J.R.P. K."/>
            <person name="Montejo-Kovacevich G."/>
            <person name="Yen C E."/>
        </authorList>
    </citation>
    <scope>NUCLEOTIDE SEQUENCE [LARGE SCALE GENOMIC DNA]</scope>
</reference>
<evidence type="ECO:0000256" key="16">
    <source>
        <dbReference type="SAM" id="SignalP"/>
    </source>
</evidence>
<keyword evidence="8" id="KW-0342">GTP-binding</keyword>
<keyword evidence="9" id="KW-0472">Membrane</keyword>
<keyword evidence="13 15" id="KW-0141">cGMP biosynthesis</keyword>
<comment type="subcellular location">
    <subcellularLocation>
        <location evidence="2">Membrane</location>
        <topology evidence="2">Single-pass type I membrane protein</topology>
    </subcellularLocation>
</comment>
<dbReference type="Pfam" id="PF01094">
    <property type="entry name" value="ANF_receptor"/>
    <property type="match status" value="1"/>
</dbReference>
<dbReference type="GO" id="GO:0001653">
    <property type="term" value="F:peptide receptor activity"/>
    <property type="evidence" value="ECO:0007669"/>
    <property type="project" value="TreeGrafter"/>
</dbReference>
<dbReference type="InterPro" id="IPR001245">
    <property type="entry name" value="Ser-Thr/Tyr_kinase_cat_dom"/>
</dbReference>
<evidence type="ECO:0000256" key="1">
    <source>
        <dbReference type="ARBA" id="ARBA00001436"/>
    </source>
</evidence>
<evidence type="ECO:0000256" key="9">
    <source>
        <dbReference type="ARBA" id="ARBA00023136"/>
    </source>
</evidence>
<dbReference type="GO" id="GO:0005886">
    <property type="term" value="C:plasma membrane"/>
    <property type="evidence" value="ECO:0007669"/>
    <property type="project" value="TreeGrafter"/>
</dbReference>
<dbReference type="InterPro" id="IPR001828">
    <property type="entry name" value="ANF_lig-bd_rcpt"/>
</dbReference>
<dbReference type="CDD" id="cd07302">
    <property type="entry name" value="CHD"/>
    <property type="match status" value="1"/>
</dbReference>
<evidence type="ECO:0000313" key="19">
    <source>
        <dbReference type="EMBL" id="CAB3223630.1"/>
    </source>
</evidence>
<dbReference type="GO" id="GO:0004672">
    <property type="term" value="F:protein kinase activity"/>
    <property type="evidence" value="ECO:0007669"/>
    <property type="project" value="InterPro"/>
</dbReference>
<feature type="domain" description="Protein kinase" evidence="17">
    <location>
        <begin position="634"/>
        <end position="920"/>
    </location>
</feature>
<evidence type="ECO:0000256" key="14">
    <source>
        <dbReference type="RuleBase" id="RU000405"/>
    </source>
</evidence>
<evidence type="ECO:0000256" key="13">
    <source>
        <dbReference type="ARBA" id="ARBA00023293"/>
    </source>
</evidence>
<evidence type="ECO:0000256" key="12">
    <source>
        <dbReference type="ARBA" id="ARBA00023239"/>
    </source>
</evidence>
<evidence type="ECO:0000256" key="5">
    <source>
        <dbReference type="ARBA" id="ARBA00022729"/>
    </source>
</evidence>
<dbReference type="Pfam" id="PF00211">
    <property type="entry name" value="Guanylate_cyc"/>
    <property type="match status" value="1"/>
</dbReference>
<dbReference type="Gene3D" id="6.10.250.780">
    <property type="match status" value="1"/>
</dbReference>
<dbReference type="SUPFAM" id="SSF53822">
    <property type="entry name" value="Periplasmic binding protein-like I"/>
    <property type="match status" value="1"/>
</dbReference>
<dbReference type="PROSITE" id="PS50011">
    <property type="entry name" value="PROTEIN_KINASE_DOM"/>
    <property type="match status" value="1"/>
</dbReference>
<dbReference type="PROSITE" id="PS00452">
    <property type="entry name" value="GUANYLATE_CYCLASE_1"/>
    <property type="match status" value="1"/>
</dbReference>
<keyword evidence="12 14" id="KW-0456">Lyase</keyword>
<feature type="chain" id="PRO_5035836725" description="Guanylate cyclase" evidence="16">
    <location>
        <begin position="21"/>
        <end position="1350"/>
    </location>
</feature>
<evidence type="ECO:0000256" key="10">
    <source>
        <dbReference type="ARBA" id="ARBA00023170"/>
    </source>
</evidence>
<dbReference type="GO" id="GO:0035556">
    <property type="term" value="P:intracellular signal transduction"/>
    <property type="evidence" value="ECO:0007669"/>
    <property type="project" value="InterPro"/>
</dbReference>
<comment type="caution">
    <text evidence="19">The sequence shown here is derived from an EMBL/GenBank/DDBJ whole genome shotgun (WGS) entry which is preliminary data.</text>
</comment>
<dbReference type="PROSITE" id="PS50125">
    <property type="entry name" value="GUANYLATE_CYCLASE_2"/>
    <property type="match status" value="1"/>
</dbReference>
<keyword evidence="6" id="KW-0547">Nucleotide-binding</keyword>
<dbReference type="CDD" id="cd06370">
    <property type="entry name" value="PBP1_SAP_GC-like"/>
    <property type="match status" value="1"/>
</dbReference>
<evidence type="ECO:0000256" key="2">
    <source>
        <dbReference type="ARBA" id="ARBA00004479"/>
    </source>
</evidence>
<dbReference type="GO" id="GO:0007168">
    <property type="term" value="P:receptor guanylyl cyclase signaling pathway"/>
    <property type="evidence" value="ECO:0007669"/>
    <property type="project" value="TreeGrafter"/>
</dbReference>
<dbReference type="GO" id="GO:0005524">
    <property type="term" value="F:ATP binding"/>
    <property type="evidence" value="ECO:0007669"/>
    <property type="project" value="InterPro"/>
</dbReference>